<dbReference type="EMBL" id="JTHP01000116">
    <property type="protein sequence ID" value="KJD42499.1"/>
    <property type="molecule type" value="Genomic_DNA"/>
</dbReference>
<reference evidence="2 3" key="1">
    <citation type="submission" date="2014-11" db="EMBL/GenBank/DDBJ databases">
        <title>Draft Genome Sequences of Paenibacillus polymyxa NRRL B-30509 and Paenibacillus terrae NRRL B-30644, Strains from a Poultry Environment that Produce Tridecaptin A and Paenicidins.</title>
        <authorList>
            <person name="van Belkum M.J."/>
            <person name="Lohans C.T."/>
            <person name="Vederas J.C."/>
        </authorList>
    </citation>
    <scope>NUCLEOTIDE SEQUENCE [LARGE SCALE GENOMIC DNA]</scope>
    <source>
        <strain evidence="2 3">NRRL B-30644</strain>
    </source>
</reference>
<dbReference type="AlphaFoldDB" id="A0A0D7WU25"/>
<dbReference type="PATRIC" id="fig|159743.3.peg.6228"/>
<evidence type="ECO:0000313" key="3">
    <source>
        <dbReference type="Proteomes" id="UP000032534"/>
    </source>
</evidence>
<dbReference type="PANTHER" id="PTHR30461">
    <property type="entry name" value="DNA-INVERTASE FROM LAMBDOID PROPHAGE"/>
    <property type="match status" value="1"/>
</dbReference>
<evidence type="ECO:0008006" key="4">
    <source>
        <dbReference type="Google" id="ProtNLM"/>
    </source>
</evidence>
<dbReference type="Proteomes" id="UP000032534">
    <property type="component" value="Unassembled WGS sequence"/>
</dbReference>
<proteinExistence type="predicted"/>
<protein>
    <recommendedName>
        <fullName evidence="4">Recombinase zinc beta ribbon domain-containing protein</fullName>
    </recommendedName>
</protein>
<dbReference type="InterPro" id="IPR038109">
    <property type="entry name" value="DNA_bind_recomb_sf"/>
</dbReference>
<dbReference type="Gene3D" id="3.90.1750.20">
    <property type="entry name" value="Putative Large Serine Recombinase, Chain B, Domain 2"/>
    <property type="match status" value="1"/>
</dbReference>
<feature type="coiled-coil region" evidence="1">
    <location>
        <begin position="151"/>
        <end position="213"/>
    </location>
</feature>
<gene>
    <name evidence="2" type="ORF">QD47_27915</name>
</gene>
<organism evidence="2 3">
    <name type="scientific">Paenibacillus terrae</name>
    <dbReference type="NCBI Taxonomy" id="159743"/>
    <lineage>
        <taxon>Bacteria</taxon>
        <taxon>Bacillati</taxon>
        <taxon>Bacillota</taxon>
        <taxon>Bacilli</taxon>
        <taxon>Bacillales</taxon>
        <taxon>Paenibacillaceae</taxon>
        <taxon>Paenibacillus</taxon>
    </lineage>
</organism>
<sequence>MGKIITNKGEGSAHKNKKTKDLKYFDKEEWIVVENCHEILKSQEEHNEILNKIKVRTKFHPAARRGAFIFSGILYCAKCSKSMQMQDKGIKEALIKPCRKADHVGNKCDNKGNKLSTVLEAVKYLLKDEAIRLKTEEETTGMNFVDYNKLIATTEDKIQKVNKAISRIKDMYEEGDYDKEEYLDRLNKRKSDINKLEAEIVDYQLLLRKQSDLTNDQKAKRFEDVFSILDSTSVETETKNSLLKEIIEKVIYIKNNNGDVPQVEVLFK</sequence>
<dbReference type="GO" id="GO:0000150">
    <property type="term" value="F:DNA strand exchange activity"/>
    <property type="evidence" value="ECO:0007669"/>
    <property type="project" value="TreeGrafter"/>
</dbReference>
<dbReference type="PANTHER" id="PTHR30461:SF19">
    <property type="entry name" value="SITE-SPECIFIC RECOMBINASE RESOLVASE FAMILY"/>
    <property type="match status" value="1"/>
</dbReference>
<keyword evidence="1" id="KW-0175">Coiled coil</keyword>
<evidence type="ECO:0000313" key="2">
    <source>
        <dbReference type="EMBL" id="KJD42499.1"/>
    </source>
</evidence>
<comment type="caution">
    <text evidence="2">The sequence shown here is derived from an EMBL/GenBank/DDBJ whole genome shotgun (WGS) entry which is preliminary data.</text>
</comment>
<keyword evidence="3" id="KW-1185">Reference proteome</keyword>
<dbReference type="OrthoDB" id="65783at2"/>
<dbReference type="InterPro" id="IPR050639">
    <property type="entry name" value="SSR_resolvase"/>
</dbReference>
<name>A0A0D7WU25_9BACL</name>
<accession>A0A0D7WU25</accession>
<evidence type="ECO:0000256" key="1">
    <source>
        <dbReference type="SAM" id="Coils"/>
    </source>
</evidence>